<feature type="domain" description="CAAX prenyl protease 2/Lysostaphin resistance protein A-like" evidence="2">
    <location>
        <begin position="172"/>
        <end position="269"/>
    </location>
</feature>
<reference evidence="3" key="1">
    <citation type="submission" date="2020-10" db="EMBL/GenBank/DDBJ databases">
        <authorList>
            <person name="Gilroy R."/>
        </authorList>
    </citation>
    <scope>NUCLEOTIDE SEQUENCE</scope>
    <source>
        <strain evidence="3">11159</strain>
    </source>
</reference>
<proteinExistence type="predicted"/>
<dbReference type="Proteomes" id="UP000823613">
    <property type="component" value="Unassembled WGS sequence"/>
</dbReference>
<dbReference type="InterPro" id="IPR003675">
    <property type="entry name" value="Rce1/LyrA-like_dom"/>
</dbReference>
<feature type="transmembrane region" description="Helical" evidence="1">
    <location>
        <begin position="203"/>
        <end position="222"/>
    </location>
</feature>
<dbReference type="AlphaFoldDB" id="A0A9D9GWF6"/>
<dbReference type="GO" id="GO:0004175">
    <property type="term" value="F:endopeptidase activity"/>
    <property type="evidence" value="ECO:0007669"/>
    <property type="project" value="UniProtKB-ARBA"/>
</dbReference>
<protein>
    <submittedName>
        <fullName evidence="3">CPBP family intramembrane metalloprotease</fullName>
    </submittedName>
</protein>
<dbReference type="PANTHER" id="PTHR36435">
    <property type="entry name" value="SLR1288 PROTEIN"/>
    <property type="match status" value="1"/>
</dbReference>
<keyword evidence="3" id="KW-0482">Metalloprotease</keyword>
<keyword evidence="1" id="KW-1133">Transmembrane helix</keyword>
<comment type="caution">
    <text evidence="3">The sequence shown here is derived from an EMBL/GenBank/DDBJ whole genome shotgun (WGS) entry which is preliminary data.</text>
</comment>
<sequence>MKEKIICKKCGQPYDKDLGVCPYCEEVNPLYKNNLDKPKDIVLNNENLTILSNIKHLGLFLIGFLGLYIVTLVVSIILIAINDLNYLSTNDGLALATLLSYRALFVILILFLFKDNIKIIEKLKDYRAFQKGLVFGAILIAFSTTYNLFLASINIATSDNQVEVTNVVLSYPLFSLIVLGILGPICEEFTYRLGLYTVIRKKYKYLAIIVTSVFFGLLHFNFLVSSVNDLIRELLNLPSYILSGFILVYAYEKGGIVSSMTAHILNNVLGVYYILIS</sequence>
<evidence type="ECO:0000259" key="2">
    <source>
        <dbReference type="Pfam" id="PF02517"/>
    </source>
</evidence>
<keyword evidence="3" id="KW-0378">Hydrolase</keyword>
<organism evidence="3 4">
    <name type="scientific">Candidatus Onthovivens merdipullorum</name>
    <dbReference type="NCBI Taxonomy" id="2840889"/>
    <lineage>
        <taxon>Bacteria</taxon>
        <taxon>Bacillati</taxon>
        <taxon>Bacillota</taxon>
        <taxon>Bacilli</taxon>
        <taxon>Bacillales</taxon>
        <taxon>Candidatus Onthovivens</taxon>
    </lineage>
</organism>
<dbReference type="InterPro" id="IPR052710">
    <property type="entry name" value="CAAX_protease"/>
</dbReference>
<evidence type="ECO:0000313" key="4">
    <source>
        <dbReference type="Proteomes" id="UP000823613"/>
    </source>
</evidence>
<keyword evidence="1" id="KW-0812">Transmembrane</keyword>
<accession>A0A9D9GWF6</accession>
<dbReference type="EMBL" id="JADIMY010000040">
    <property type="protein sequence ID" value="MBO8427294.1"/>
    <property type="molecule type" value="Genomic_DNA"/>
</dbReference>
<keyword evidence="1" id="KW-0472">Membrane</keyword>
<keyword evidence="3" id="KW-0645">Protease</keyword>
<feature type="transmembrane region" description="Helical" evidence="1">
    <location>
        <begin position="168"/>
        <end position="191"/>
    </location>
</feature>
<dbReference type="PANTHER" id="PTHR36435:SF1">
    <property type="entry name" value="CAAX AMINO TERMINAL PROTEASE FAMILY PROTEIN"/>
    <property type="match status" value="1"/>
</dbReference>
<dbReference type="Pfam" id="PF02517">
    <property type="entry name" value="Rce1-like"/>
    <property type="match status" value="1"/>
</dbReference>
<feature type="transmembrane region" description="Helical" evidence="1">
    <location>
        <begin position="57"/>
        <end position="81"/>
    </location>
</feature>
<name>A0A9D9GWF6_9BACL</name>
<evidence type="ECO:0000313" key="3">
    <source>
        <dbReference type="EMBL" id="MBO8427294.1"/>
    </source>
</evidence>
<gene>
    <name evidence="3" type="ORF">IAC58_01885</name>
</gene>
<dbReference type="GO" id="GO:0080120">
    <property type="term" value="P:CAAX-box protein maturation"/>
    <property type="evidence" value="ECO:0007669"/>
    <property type="project" value="UniProtKB-ARBA"/>
</dbReference>
<feature type="transmembrane region" description="Helical" evidence="1">
    <location>
        <begin position="133"/>
        <end position="156"/>
    </location>
</feature>
<reference evidence="3" key="2">
    <citation type="journal article" date="2021" name="PeerJ">
        <title>Extensive microbial diversity within the chicken gut microbiome revealed by metagenomics and culture.</title>
        <authorList>
            <person name="Gilroy R."/>
            <person name="Ravi A."/>
            <person name="Getino M."/>
            <person name="Pursley I."/>
            <person name="Horton D.L."/>
            <person name="Alikhan N.F."/>
            <person name="Baker D."/>
            <person name="Gharbi K."/>
            <person name="Hall N."/>
            <person name="Watson M."/>
            <person name="Adriaenssens E.M."/>
            <person name="Foster-Nyarko E."/>
            <person name="Jarju S."/>
            <person name="Secka A."/>
            <person name="Antonio M."/>
            <person name="Oren A."/>
            <person name="Chaudhuri R.R."/>
            <person name="La Ragione R."/>
            <person name="Hildebrand F."/>
            <person name="Pallen M.J."/>
        </authorList>
    </citation>
    <scope>NUCLEOTIDE SEQUENCE</scope>
    <source>
        <strain evidence="3">11159</strain>
    </source>
</reference>
<evidence type="ECO:0000256" key="1">
    <source>
        <dbReference type="SAM" id="Phobius"/>
    </source>
</evidence>
<feature type="transmembrane region" description="Helical" evidence="1">
    <location>
        <begin position="93"/>
        <end position="113"/>
    </location>
</feature>
<dbReference type="GO" id="GO:0008237">
    <property type="term" value="F:metallopeptidase activity"/>
    <property type="evidence" value="ECO:0007669"/>
    <property type="project" value="UniProtKB-KW"/>
</dbReference>